<dbReference type="InterPro" id="IPR002110">
    <property type="entry name" value="Ankyrin_rpt"/>
</dbReference>
<dbReference type="SMART" id="SM00846">
    <property type="entry name" value="Gp_dh_N"/>
    <property type="match status" value="1"/>
</dbReference>
<dbReference type="PROSITE" id="PS50297">
    <property type="entry name" value="ANK_REP_REGION"/>
    <property type="match status" value="2"/>
</dbReference>
<dbReference type="InterPro" id="IPR036770">
    <property type="entry name" value="Ankyrin_rpt-contain_sf"/>
</dbReference>
<dbReference type="Gene3D" id="3.30.360.10">
    <property type="entry name" value="Dihydrodipicolinate Reductase, domain 2"/>
    <property type="match status" value="1"/>
</dbReference>
<comment type="caution">
    <text evidence="7">The sequence shown here is derived from an EMBL/GenBank/DDBJ whole genome shotgun (WGS) entry which is preliminary data.</text>
</comment>
<dbReference type="PANTHER" id="PTHR10836">
    <property type="entry name" value="GLYCERALDEHYDE 3-PHOSPHATE DEHYDROGENASE"/>
    <property type="match status" value="1"/>
</dbReference>
<evidence type="ECO:0000256" key="2">
    <source>
        <dbReference type="ARBA" id="ARBA00023002"/>
    </source>
</evidence>
<feature type="region of interest" description="Disordered" evidence="5">
    <location>
        <begin position="851"/>
        <end position="892"/>
    </location>
</feature>
<name>A0ABR2TT14_9ROSI</name>
<dbReference type="Gene3D" id="3.40.50.720">
    <property type="entry name" value="NAD(P)-binding Rossmann-like Domain"/>
    <property type="match status" value="1"/>
</dbReference>
<feature type="repeat" description="ANK" evidence="3">
    <location>
        <begin position="624"/>
        <end position="656"/>
    </location>
</feature>
<keyword evidence="8" id="KW-1185">Reference proteome</keyword>
<evidence type="ECO:0000256" key="5">
    <source>
        <dbReference type="SAM" id="MobiDB-lite"/>
    </source>
</evidence>
<dbReference type="InterPro" id="IPR020828">
    <property type="entry name" value="GlycerAld_3-P_DH_NAD(P)-bd"/>
</dbReference>
<dbReference type="PANTHER" id="PTHR10836:SF98">
    <property type="entry name" value="GLYCERALDEHYDE-3-PHOSPHATE DEHYDROGENASE"/>
    <property type="match status" value="1"/>
</dbReference>
<dbReference type="PROSITE" id="PS50088">
    <property type="entry name" value="ANK_REPEAT"/>
    <property type="match status" value="2"/>
</dbReference>
<dbReference type="Pfam" id="PF02800">
    <property type="entry name" value="Gp_dh_C"/>
    <property type="match status" value="1"/>
</dbReference>
<dbReference type="Gene3D" id="1.25.40.20">
    <property type="entry name" value="Ankyrin repeat-containing domain"/>
    <property type="match status" value="1"/>
</dbReference>
<dbReference type="Pfam" id="PF00044">
    <property type="entry name" value="Gp_dh_N"/>
    <property type="match status" value="1"/>
</dbReference>
<evidence type="ECO:0000256" key="1">
    <source>
        <dbReference type="ARBA" id="ARBA00007406"/>
    </source>
</evidence>
<dbReference type="SMART" id="SM00248">
    <property type="entry name" value="ANK"/>
    <property type="match status" value="6"/>
</dbReference>
<evidence type="ECO:0000259" key="6">
    <source>
        <dbReference type="SMART" id="SM00846"/>
    </source>
</evidence>
<comment type="similarity">
    <text evidence="1 4">Belongs to the glyceraldehyde-3-phosphate dehydrogenase family.</text>
</comment>
<dbReference type="InterPro" id="IPR020830">
    <property type="entry name" value="GlycerAld_3-P_DH_AS"/>
</dbReference>
<organism evidence="7 8">
    <name type="scientific">Hibiscus sabdariffa</name>
    <name type="common">roselle</name>
    <dbReference type="NCBI Taxonomy" id="183260"/>
    <lineage>
        <taxon>Eukaryota</taxon>
        <taxon>Viridiplantae</taxon>
        <taxon>Streptophyta</taxon>
        <taxon>Embryophyta</taxon>
        <taxon>Tracheophyta</taxon>
        <taxon>Spermatophyta</taxon>
        <taxon>Magnoliopsida</taxon>
        <taxon>eudicotyledons</taxon>
        <taxon>Gunneridae</taxon>
        <taxon>Pentapetalae</taxon>
        <taxon>rosids</taxon>
        <taxon>malvids</taxon>
        <taxon>Malvales</taxon>
        <taxon>Malvaceae</taxon>
        <taxon>Malvoideae</taxon>
        <taxon>Hibiscus</taxon>
    </lineage>
</organism>
<dbReference type="InterPro" id="IPR020831">
    <property type="entry name" value="GlycerAld/Erythrose_P_DH"/>
</dbReference>
<evidence type="ECO:0000313" key="7">
    <source>
        <dbReference type="EMBL" id="KAK9040357.1"/>
    </source>
</evidence>
<dbReference type="InterPro" id="IPR036291">
    <property type="entry name" value="NAD(P)-bd_dom_sf"/>
</dbReference>
<dbReference type="Proteomes" id="UP001396334">
    <property type="component" value="Unassembled WGS sequence"/>
</dbReference>
<evidence type="ECO:0000256" key="3">
    <source>
        <dbReference type="PROSITE-ProRule" id="PRU00023"/>
    </source>
</evidence>
<dbReference type="InterPro" id="IPR020829">
    <property type="entry name" value="GlycerAld_3-P_DH_cat"/>
</dbReference>
<accession>A0ABR2TT14</accession>
<dbReference type="NCBIfam" id="TIGR01534">
    <property type="entry name" value="GAPDH-I"/>
    <property type="match status" value="1"/>
</dbReference>
<dbReference type="PRINTS" id="PR00078">
    <property type="entry name" value="G3PDHDRGNASE"/>
</dbReference>
<dbReference type="SUPFAM" id="SSF55347">
    <property type="entry name" value="Glyceraldehyde-3-phosphate dehydrogenase-like, C-terminal domain"/>
    <property type="match status" value="1"/>
</dbReference>
<protein>
    <recommendedName>
        <fullName evidence="6">Glyceraldehyde 3-phosphate dehydrogenase NAD(P) binding domain-containing protein</fullName>
    </recommendedName>
</protein>
<dbReference type="SUPFAM" id="SSF51735">
    <property type="entry name" value="NAD(P)-binding Rossmann-fold domains"/>
    <property type="match status" value="1"/>
</dbReference>
<sequence>MAKIKIGINGFGRIGRLVARVALQSDDVELVAVNDPFITTDYMTYMFKYDSVHGQWKHHELKVKDSKTLLFGEKPVTVFGIRNPEEIPWGETGADYVVESTGVFTDKDKAAAHLKGGAKKVVISAPSKDAPMFVVGVNEKEYKADLNIVSNASCTTNCLAPLAKVIHDKFGIVEGLMTTVHSITATQKTVDGPSMKDWRGGRAASFNIIPSSTGAAKAVGKVLPSLNGKLTGMAFRVPTVDVSVVDLTVRLEKAASYEDIKAAIKKESETNMKGILGYVDEDLVSTDFVGDSRSSIFDAKAGIALSDNFVKLVAWYDNEWGYSSRVIDLIRHMASKHMKSDGMRSMKGVGIGKDWETVGVGTRRAGATTNVCCCQSPNPRGSSASAALILSQRRQVGHSVFEMLPTYFPLRWESTGDQWWYASPIDWAAANGHYDLVRELLQIDGNHLIKLTSLRRIRRLETVWDDEEQFDDVAKCRSQVARKLFIECESKKAKNSLIRCGYGGWLMYTAASAGDLCFIQELLERNPLLVFGEGEYGVTDILYAAARGKSSEVFTLIYDFAVSPRFSIVKGEGFEEHIGDIPPVYKWEITNKAVHAAARGGNLKILMELLDGYYEDVLAYRDKRGSTVLHAAAGRGQVEVVKNLVASFDIIDSVDDQGNTALHIAAYRGQADVVEALIRASPSLISIQNNAGETFLHHAVSGFQTPTFRRVDRQINLMKQLVHEKMFNMEDIVNAKNNDGRTALHLAFIGNVHTDLVELLMSARSIDVNISDANGMTPLDLLRQRPRSASSDMLIRQLISAGGMFGCKDHSARRAIVSHLKMQHGSSPGTSFRISDTEIFLHTGVETTWDAYDGNDPSSGGRSRSSSIDFDSGDENRKPPVAQKLRPKNNAAQRLKSVLHWPRMKGGKAKRSKKSIECCWEETPIPLRQRFSKPSSVANNKRTLSVRSNQSSPIAKKKLASGVMQGVVEAMPQLSIPERSRASSFSKSSLSSLSSFDKQKGILIDKDIVGPSCSATSLDDEKPNTTEMQGSAKKGLKRQYFCFGGSSLTGKTTASRQRPNQTTINRAMVSMA</sequence>
<gene>
    <name evidence="7" type="ORF">V6N11_015523</name>
</gene>
<dbReference type="Pfam" id="PF12796">
    <property type="entry name" value="Ank_2"/>
    <property type="match status" value="2"/>
</dbReference>
<feature type="repeat" description="ANK" evidence="3">
    <location>
        <begin position="657"/>
        <end position="689"/>
    </location>
</feature>
<dbReference type="EMBL" id="JBBPBN010000004">
    <property type="protein sequence ID" value="KAK9040357.1"/>
    <property type="molecule type" value="Genomic_DNA"/>
</dbReference>
<keyword evidence="2" id="KW-0560">Oxidoreductase</keyword>
<reference evidence="7 8" key="1">
    <citation type="journal article" date="2024" name="G3 (Bethesda)">
        <title>Genome assembly of Hibiscus sabdariffa L. provides insights into metabolisms of medicinal natural products.</title>
        <authorList>
            <person name="Kim T."/>
        </authorList>
    </citation>
    <scope>NUCLEOTIDE SEQUENCE [LARGE SCALE GENOMIC DNA]</scope>
    <source>
        <strain evidence="7">TK-2024</strain>
        <tissue evidence="7">Old leaves</tissue>
    </source>
</reference>
<dbReference type="SUPFAM" id="SSF48403">
    <property type="entry name" value="Ankyrin repeat"/>
    <property type="match status" value="1"/>
</dbReference>
<proteinExistence type="inferred from homology"/>
<dbReference type="CDD" id="cd05214">
    <property type="entry name" value="GAPDH_I_N"/>
    <property type="match status" value="1"/>
</dbReference>
<dbReference type="PROSITE" id="PS00071">
    <property type="entry name" value="GAPDH"/>
    <property type="match status" value="1"/>
</dbReference>
<dbReference type="CDD" id="cd18126">
    <property type="entry name" value="GAPDH_I_C"/>
    <property type="match status" value="1"/>
</dbReference>
<evidence type="ECO:0000313" key="8">
    <source>
        <dbReference type="Proteomes" id="UP001396334"/>
    </source>
</evidence>
<feature type="domain" description="Glyceraldehyde 3-phosphate dehydrogenase NAD(P) binding" evidence="6">
    <location>
        <begin position="4"/>
        <end position="154"/>
    </location>
</feature>
<evidence type="ECO:0000256" key="4">
    <source>
        <dbReference type="RuleBase" id="RU000397"/>
    </source>
</evidence>
<feature type="compositionally biased region" description="Low complexity" evidence="5">
    <location>
        <begin position="854"/>
        <end position="870"/>
    </location>
</feature>
<dbReference type="InterPro" id="IPR006424">
    <property type="entry name" value="Glyceraldehyde-3-P_DH_1"/>
</dbReference>
<keyword evidence="3" id="KW-0040">ANK repeat</keyword>